<keyword evidence="4" id="KW-0175">Coiled coil</keyword>
<evidence type="ECO:0000313" key="6">
    <source>
        <dbReference type="EMBL" id="PZD96655.1"/>
    </source>
</evidence>
<reference evidence="6 7" key="1">
    <citation type="submission" date="2018-06" db="EMBL/GenBank/DDBJ databases">
        <title>Paenibacillus imtechensis sp. nov.</title>
        <authorList>
            <person name="Pinnaka A.K."/>
            <person name="Singh H."/>
            <person name="Kaur M."/>
        </authorList>
    </citation>
    <scope>NUCLEOTIDE SEQUENCE [LARGE SCALE GENOMIC DNA]</scope>
    <source>
        <strain evidence="6 7">SMB1</strain>
    </source>
</reference>
<evidence type="ECO:0000256" key="2">
    <source>
        <dbReference type="ARBA" id="ARBA00022963"/>
    </source>
</evidence>
<keyword evidence="1 6" id="KW-0378">Hydrolase</keyword>
<dbReference type="OrthoDB" id="9814760at2"/>
<name>A0A2W1LP57_9BACL</name>
<keyword evidence="5" id="KW-0472">Membrane</keyword>
<dbReference type="SUPFAM" id="SSF53474">
    <property type="entry name" value="alpha/beta-Hydrolases"/>
    <property type="match status" value="1"/>
</dbReference>
<keyword evidence="2" id="KW-0442">Lipid degradation</keyword>
<dbReference type="GO" id="GO:0016042">
    <property type="term" value="P:lipid catabolic process"/>
    <property type="evidence" value="ECO:0007669"/>
    <property type="project" value="UniProtKB-KW"/>
</dbReference>
<feature type="transmembrane region" description="Helical" evidence="5">
    <location>
        <begin position="6"/>
        <end position="21"/>
    </location>
</feature>
<keyword evidence="5" id="KW-0812">Transmembrane</keyword>
<comment type="caution">
    <text evidence="6">The sequence shown here is derived from an EMBL/GenBank/DDBJ whole genome shotgun (WGS) entry which is preliminary data.</text>
</comment>
<keyword evidence="7" id="KW-1185">Reference proteome</keyword>
<feature type="transmembrane region" description="Helical" evidence="5">
    <location>
        <begin position="28"/>
        <end position="45"/>
    </location>
</feature>
<evidence type="ECO:0000313" key="7">
    <source>
        <dbReference type="Proteomes" id="UP000249522"/>
    </source>
</evidence>
<dbReference type="RefSeq" id="WP_111145666.1">
    <property type="nucleotide sequence ID" value="NZ_QKRB01000036.1"/>
</dbReference>
<dbReference type="GO" id="GO:0003847">
    <property type="term" value="F:1-alkyl-2-acetylglycerophosphocholine esterase activity"/>
    <property type="evidence" value="ECO:0007669"/>
    <property type="project" value="TreeGrafter"/>
</dbReference>
<dbReference type="Pfam" id="PF03403">
    <property type="entry name" value="PAF-AH_p_II"/>
    <property type="match status" value="1"/>
</dbReference>
<proteinExistence type="predicted"/>
<gene>
    <name evidence="6" type="ORF">DNH61_05475</name>
</gene>
<evidence type="ECO:0000256" key="3">
    <source>
        <dbReference type="ARBA" id="ARBA00023098"/>
    </source>
</evidence>
<evidence type="ECO:0000256" key="5">
    <source>
        <dbReference type="SAM" id="Phobius"/>
    </source>
</evidence>
<dbReference type="PANTHER" id="PTHR10272">
    <property type="entry name" value="PLATELET-ACTIVATING FACTOR ACETYLHYDROLASE"/>
    <property type="match status" value="1"/>
</dbReference>
<dbReference type="Proteomes" id="UP000249522">
    <property type="component" value="Unassembled WGS sequence"/>
</dbReference>
<dbReference type="InterPro" id="IPR029058">
    <property type="entry name" value="AB_hydrolase_fold"/>
</dbReference>
<dbReference type="Gene3D" id="3.40.50.1820">
    <property type="entry name" value="alpha/beta hydrolase"/>
    <property type="match status" value="1"/>
</dbReference>
<dbReference type="AlphaFoldDB" id="A0A2W1LP57"/>
<dbReference type="EMBL" id="QKRB01000036">
    <property type="protein sequence ID" value="PZD96655.1"/>
    <property type="molecule type" value="Genomic_DNA"/>
</dbReference>
<sequence>MRLVELLLLLFNTGWLILSIVQNRKIPLAAASGIGVLLLAVHAFTEGFRVQMLLSYLVTVLFAAVTVYSFVTRGKIHKLPRYLKFIGRGAAAVMLLLTIGLIAAFPVFKLPEPAGEYHVGTQTFHFTDTNREELFDDKAEGYRELMVQVWYPAQDTHGSPVPFIADERLLMEEPLSKTLGFPSAAMDYLKYVPSHSYEGAEISAAQAAYPLILLNHGYKSSRIYHTSLAEHLASHGYIVASIDHTYSSFATVFPGGRVAAMRTDEYRIVETEYRDQVGAVWTGDVAFVLDQFEKINAGELASGLHGKLDMQHIGVIGHSFGGAAAYDASYDDRITAGINLDGGLYRYHGRDGFTKPFMFMFSENTFDRFNKVRQHYVYTDEELQEMGATREEIEQETRDAEVEISHFQNTARHGGYILYVEGMSHYNFADVQFLTPILQLIGMTGEINPATAASIVNSYTLDFFDRYLKDKDGDLLEGPSETFPEVKIATPLFDGE</sequence>
<evidence type="ECO:0000256" key="1">
    <source>
        <dbReference type="ARBA" id="ARBA00022801"/>
    </source>
</evidence>
<feature type="transmembrane region" description="Helical" evidence="5">
    <location>
        <begin position="91"/>
        <end position="108"/>
    </location>
</feature>
<feature type="coiled-coil region" evidence="4">
    <location>
        <begin position="383"/>
        <end position="410"/>
    </location>
</feature>
<evidence type="ECO:0000256" key="4">
    <source>
        <dbReference type="SAM" id="Coils"/>
    </source>
</evidence>
<dbReference type="PANTHER" id="PTHR10272:SF0">
    <property type="entry name" value="PLATELET-ACTIVATING FACTOR ACETYLHYDROLASE"/>
    <property type="match status" value="1"/>
</dbReference>
<keyword evidence="5" id="KW-1133">Transmembrane helix</keyword>
<accession>A0A2W1LP57</accession>
<feature type="transmembrane region" description="Helical" evidence="5">
    <location>
        <begin position="51"/>
        <end position="71"/>
    </location>
</feature>
<organism evidence="6 7">
    <name type="scientific">Paenibacillus sambharensis</name>
    <dbReference type="NCBI Taxonomy" id="1803190"/>
    <lineage>
        <taxon>Bacteria</taxon>
        <taxon>Bacillati</taxon>
        <taxon>Bacillota</taxon>
        <taxon>Bacilli</taxon>
        <taxon>Bacillales</taxon>
        <taxon>Paenibacillaceae</taxon>
        <taxon>Paenibacillus</taxon>
    </lineage>
</organism>
<keyword evidence="3" id="KW-0443">Lipid metabolism</keyword>
<protein>
    <submittedName>
        <fullName evidence="6">Dienelactone hydrolase</fullName>
    </submittedName>
</protein>